<dbReference type="Proteomes" id="UP001595824">
    <property type="component" value="Unassembled WGS sequence"/>
</dbReference>
<feature type="region of interest" description="Disordered" evidence="3">
    <location>
        <begin position="1"/>
        <end position="22"/>
    </location>
</feature>
<dbReference type="Pfam" id="PF01648">
    <property type="entry name" value="ACPS"/>
    <property type="match status" value="1"/>
</dbReference>
<dbReference type="RefSeq" id="WP_381744165.1">
    <property type="nucleotide sequence ID" value="NZ_JBHSDP010000029.1"/>
</dbReference>
<evidence type="ECO:0000313" key="5">
    <source>
        <dbReference type="EMBL" id="MFC4332744.1"/>
    </source>
</evidence>
<proteinExistence type="inferred from homology"/>
<keyword evidence="2 5" id="KW-0808">Transferase</keyword>
<dbReference type="PANTHER" id="PTHR12215:SF10">
    <property type="entry name" value="L-AMINOADIPATE-SEMIALDEHYDE DEHYDROGENASE-PHOSPHOPANTETHEINYL TRANSFERASE"/>
    <property type="match status" value="1"/>
</dbReference>
<dbReference type="EMBL" id="JBHSDP010000029">
    <property type="protein sequence ID" value="MFC4332744.1"/>
    <property type="molecule type" value="Genomic_DNA"/>
</dbReference>
<organism evidence="5 6">
    <name type="scientific">Streptomyces andamanensis</name>
    <dbReference type="NCBI Taxonomy" id="1565035"/>
    <lineage>
        <taxon>Bacteria</taxon>
        <taxon>Bacillati</taxon>
        <taxon>Actinomycetota</taxon>
        <taxon>Actinomycetes</taxon>
        <taxon>Kitasatosporales</taxon>
        <taxon>Streptomycetaceae</taxon>
        <taxon>Streptomyces</taxon>
    </lineage>
</organism>
<name>A0ABV8TPR8_9ACTN</name>
<protein>
    <submittedName>
        <fullName evidence="5">4'-phosphopantetheinyl transferase family protein</fullName>
    </submittedName>
</protein>
<dbReference type="Gene3D" id="3.90.470.20">
    <property type="entry name" value="4'-phosphopantetheinyl transferase domain"/>
    <property type="match status" value="1"/>
</dbReference>
<accession>A0ABV8TPR8</accession>
<evidence type="ECO:0000256" key="1">
    <source>
        <dbReference type="ARBA" id="ARBA00010990"/>
    </source>
</evidence>
<gene>
    <name evidence="5" type="ORF">ACFPC0_34255</name>
</gene>
<comment type="similarity">
    <text evidence="1">Belongs to the P-Pant transferase superfamily. Gsp/Sfp/HetI/AcpT family.</text>
</comment>
<evidence type="ECO:0000256" key="3">
    <source>
        <dbReference type="SAM" id="MobiDB-lite"/>
    </source>
</evidence>
<evidence type="ECO:0000313" key="6">
    <source>
        <dbReference type="Proteomes" id="UP001595824"/>
    </source>
</evidence>
<reference evidence="6" key="1">
    <citation type="journal article" date="2019" name="Int. J. Syst. Evol. Microbiol.">
        <title>The Global Catalogue of Microorganisms (GCM) 10K type strain sequencing project: providing services to taxonomists for standard genome sequencing and annotation.</title>
        <authorList>
            <consortium name="The Broad Institute Genomics Platform"/>
            <consortium name="The Broad Institute Genome Sequencing Center for Infectious Disease"/>
            <person name="Wu L."/>
            <person name="Ma J."/>
        </authorList>
    </citation>
    <scope>NUCLEOTIDE SEQUENCE [LARGE SCALE GENOMIC DNA]</scope>
    <source>
        <strain evidence="6">PCU 347</strain>
    </source>
</reference>
<keyword evidence="6" id="KW-1185">Reference proteome</keyword>
<evidence type="ECO:0000259" key="4">
    <source>
        <dbReference type="Pfam" id="PF01648"/>
    </source>
</evidence>
<dbReference type="PANTHER" id="PTHR12215">
    <property type="entry name" value="PHOSPHOPANTETHEINE TRANSFERASE"/>
    <property type="match status" value="1"/>
</dbReference>
<sequence>MSGVPAAEPRLRPRTWTWPPRMPLPDPADGPHAWLVRAPTTGVSPVRETPPSALSVLDAGERRRAAALRRPGARAAYVTAHAALRRLLGVYLGVPGARVPLIRLPCPGCGEPHGRPALAGPDGAWLHFSLSHTGPVAMLAVAGAPVGVDVERVPAAGLAADAAAALHPADRAELAALPPEARPAAFARCWTRTEAMVKATGEGLSGPGLTAVRRGAAERPARVAGWRLLDIAAPPGHAAACALPVSRTEGTGADQERSSTPAR</sequence>
<dbReference type="InterPro" id="IPR050559">
    <property type="entry name" value="P-Pant_transferase_sf"/>
</dbReference>
<dbReference type="SUPFAM" id="SSF56214">
    <property type="entry name" value="4'-phosphopantetheinyl transferase"/>
    <property type="match status" value="2"/>
</dbReference>
<evidence type="ECO:0000256" key="2">
    <source>
        <dbReference type="ARBA" id="ARBA00022679"/>
    </source>
</evidence>
<dbReference type="InterPro" id="IPR008278">
    <property type="entry name" value="4-PPantetheinyl_Trfase_dom"/>
</dbReference>
<feature type="domain" description="4'-phosphopantetheinyl transferase" evidence="4">
    <location>
        <begin position="145"/>
        <end position="205"/>
    </location>
</feature>
<dbReference type="InterPro" id="IPR037143">
    <property type="entry name" value="4-PPantetheinyl_Trfase_dom_sf"/>
</dbReference>
<comment type="caution">
    <text evidence="5">The sequence shown here is derived from an EMBL/GenBank/DDBJ whole genome shotgun (WGS) entry which is preliminary data.</text>
</comment>
<dbReference type="GO" id="GO:0016740">
    <property type="term" value="F:transferase activity"/>
    <property type="evidence" value="ECO:0007669"/>
    <property type="project" value="UniProtKB-KW"/>
</dbReference>